<dbReference type="InterPro" id="IPR003870">
    <property type="entry name" value="DUF222"/>
</dbReference>
<proteinExistence type="predicted"/>
<organism evidence="3 4">
    <name type="scientific">Klenkia marina</name>
    <dbReference type="NCBI Taxonomy" id="1960309"/>
    <lineage>
        <taxon>Bacteria</taxon>
        <taxon>Bacillati</taxon>
        <taxon>Actinomycetota</taxon>
        <taxon>Actinomycetes</taxon>
        <taxon>Geodermatophilales</taxon>
        <taxon>Geodermatophilaceae</taxon>
        <taxon>Klenkia</taxon>
    </lineage>
</organism>
<evidence type="ECO:0000313" key="4">
    <source>
        <dbReference type="Proteomes" id="UP000198981"/>
    </source>
</evidence>
<dbReference type="EMBL" id="FMUH01000005">
    <property type="protein sequence ID" value="SCX55192.1"/>
    <property type="molecule type" value="Genomic_DNA"/>
</dbReference>
<gene>
    <name evidence="3" type="ORF">SAMN03159343_3221</name>
</gene>
<evidence type="ECO:0000256" key="1">
    <source>
        <dbReference type="SAM" id="MobiDB-lite"/>
    </source>
</evidence>
<evidence type="ECO:0000259" key="2">
    <source>
        <dbReference type="SMART" id="SM00507"/>
    </source>
</evidence>
<evidence type="ECO:0000313" key="3">
    <source>
        <dbReference type="EMBL" id="SCX55192.1"/>
    </source>
</evidence>
<dbReference type="InterPro" id="IPR003615">
    <property type="entry name" value="HNH_nuc"/>
</dbReference>
<reference evidence="4" key="1">
    <citation type="submission" date="2016-10" db="EMBL/GenBank/DDBJ databases">
        <authorList>
            <person name="Varghese N."/>
            <person name="Submissions S."/>
        </authorList>
    </citation>
    <scope>NUCLEOTIDE SEQUENCE [LARGE SCALE GENOMIC DNA]</scope>
    <source>
        <strain evidence="4">DSM 45722</strain>
    </source>
</reference>
<dbReference type="AlphaFoldDB" id="A0A1G4YP13"/>
<dbReference type="STRING" id="1960309.SAMN03159343_3221"/>
<keyword evidence="4" id="KW-1185">Reference proteome</keyword>
<dbReference type="CDD" id="cd00085">
    <property type="entry name" value="HNHc"/>
    <property type="match status" value="1"/>
</dbReference>
<name>A0A1G4YP13_9ACTN</name>
<dbReference type="Proteomes" id="UP000198981">
    <property type="component" value="Unassembled WGS sequence"/>
</dbReference>
<feature type="region of interest" description="Disordered" evidence="1">
    <location>
        <begin position="1"/>
        <end position="42"/>
    </location>
</feature>
<sequence length="468" mass="48674">MGLGTAGEWSPEPLAPGALGAERPAPPSPVAAARRRPEPPPPDVAAVLDALLAAAATDLRPRAAPLSAAQLLDRVRGLGRAVNVLQAELARTVVAAEDAEAAFTDGLTHMAGWLRGHLNTTGAESKAVLAAGRLQQRMPVLGAAAASGAVSPGQLAVVGRILTDRVWELGEVAGVDLATLDQLVTDTATGDQARCLPQVCQRIADQLDPDGPEPVDPTAGRSLRFTRRADGSRGIRGDLDAIGGEKVEAALEAIAAAGRCEGDLRSRGQRTADALVQLADLHLAAGDLPVLRGTKPQVTALVQLGDLLDPTLVEAATTLGSGAVVSNLAARAAACDAVVNRVVLGPDGLPLDVGRTHRLVPAHIRRAAEVRDGGCIFAGCHNPTWMCDAHHVVHWIDGGDTSLENTALLCERHHTQVHHGFAIRWDPDDGRWRTSRPDGSEILVGPVSGDWPQPPPDGPLFVDLPLGA</sequence>
<dbReference type="SMART" id="SM00507">
    <property type="entry name" value="HNHc"/>
    <property type="match status" value="1"/>
</dbReference>
<accession>A0A1G4YP13</accession>
<feature type="domain" description="HNH nuclease" evidence="2">
    <location>
        <begin position="363"/>
        <end position="415"/>
    </location>
</feature>
<protein>
    <recommendedName>
        <fullName evidence="2">HNH nuclease domain-containing protein</fullName>
    </recommendedName>
</protein>
<dbReference type="Pfam" id="PF02720">
    <property type="entry name" value="DUF222"/>
    <property type="match status" value="1"/>
</dbReference>